<dbReference type="InterPro" id="IPR041698">
    <property type="entry name" value="Methyltransf_25"/>
</dbReference>
<evidence type="ECO:0000313" key="5">
    <source>
        <dbReference type="Proteomes" id="UP000034231"/>
    </source>
</evidence>
<proteinExistence type="predicted"/>
<dbReference type="InterPro" id="IPR029063">
    <property type="entry name" value="SAM-dependent_MTases_sf"/>
</dbReference>
<dbReference type="Pfam" id="PF13649">
    <property type="entry name" value="Methyltransf_25"/>
    <property type="match status" value="1"/>
</dbReference>
<evidence type="ECO:0000256" key="2">
    <source>
        <dbReference type="ARBA" id="ARBA00022679"/>
    </source>
</evidence>
<dbReference type="AlphaFoldDB" id="A0A0G0KJ11"/>
<accession>A0A0G0KJ11</accession>
<evidence type="ECO:0000259" key="3">
    <source>
        <dbReference type="Pfam" id="PF13649"/>
    </source>
</evidence>
<dbReference type="Proteomes" id="UP000034231">
    <property type="component" value="Unassembled WGS sequence"/>
</dbReference>
<reference evidence="4 5" key="1">
    <citation type="journal article" date="2015" name="Nature">
        <title>rRNA introns, odd ribosomes, and small enigmatic genomes across a large radiation of phyla.</title>
        <authorList>
            <person name="Brown C.T."/>
            <person name="Hug L.A."/>
            <person name="Thomas B.C."/>
            <person name="Sharon I."/>
            <person name="Castelle C.J."/>
            <person name="Singh A."/>
            <person name="Wilkins M.J."/>
            <person name="Williams K.H."/>
            <person name="Banfield J.F."/>
        </authorList>
    </citation>
    <scope>NUCLEOTIDE SEQUENCE [LARGE SCALE GENOMIC DNA]</scope>
</reference>
<dbReference type="GO" id="GO:0008168">
    <property type="term" value="F:methyltransferase activity"/>
    <property type="evidence" value="ECO:0007669"/>
    <property type="project" value="UniProtKB-KW"/>
</dbReference>
<dbReference type="GO" id="GO:0032259">
    <property type="term" value="P:methylation"/>
    <property type="evidence" value="ECO:0007669"/>
    <property type="project" value="UniProtKB-KW"/>
</dbReference>
<dbReference type="Gene3D" id="3.40.50.150">
    <property type="entry name" value="Vaccinia Virus protein VP39"/>
    <property type="match status" value="1"/>
</dbReference>
<dbReference type="PANTHER" id="PTHR43861">
    <property type="entry name" value="TRANS-ACONITATE 2-METHYLTRANSFERASE-RELATED"/>
    <property type="match status" value="1"/>
</dbReference>
<feature type="domain" description="Methyltransferase" evidence="3">
    <location>
        <begin position="51"/>
        <end position="135"/>
    </location>
</feature>
<dbReference type="EMBL" id="LBTX01000018">
    <property type="protein sequence ID" value="KKQ49169.1"/>
    <property type="molecule type" value="Genomic_DNA"/>
</dbReference>
<dbReference type="CDD" id="cd02440">
    <property type="entry name" value="AdoMet_MTases"/>
    <property type="match status" value="1"/>
</dbReference>
<keyword evidence="1" id="KW-0489">Methyltransferase</keyword>
<sequence length="253" mass="28896">MRKGFRNTSWQNVAPWYNRVTEQGRGHYYHQHVVIPGVIKLLDLKPEDKLLDLACGNGVLAKSIPDDIEYLGVDNAPSLINQAKKSDRNPKHKYLIADVTRPLLLTQTFTHATIILALQNISNAQKVLENVSKLLILNSKLLIVLNHPAFRIPRQSSWGLDADRKIQYRRIDKYISPMDIPINMNPSDRGSEVTISYHFPLSSYSKMLKDAGFVIELIEEWTSDKESEGKAARMENRSRSEFPLFMAIKAKKL</sequence>
<organism evidence="4 5">
    <name type="scientific">Candidatus Shapirobacteria bacterium GW2011_GWE1_38_10</name>
    <dbReference type="NCBI Taxonomy" id="1618488"/>
    <lineage>
        <taxon>Bacteria</taxon>
        <taxon>Candidatus Shapironibacteriota</taxon>
    </lineage>
</organism>
<dbReference type="PANTHER" id="PTHR43861:SF1">
    <property type="entry name" value="TRANS-ACONITATE 2-METHYLTRANSFERASE"/>
    <property type="match status" value="1"/>
</dbReference>
<gene>
    <name evidence="4" type="ORF">US68_C0018G0015</name>
</gene>
<dbReference type="PATRIC" id="fig|1618488.3.peg.856"/>
<name>A0A0G0KJ11_9BACT</name>
<protein>
    <recommendedName>
        <fullName evidence="3">Methyltransferase domain-containing protein</fullName>
    </recommendedName>
</protein>
<evidence type="ECO:0000256" key="1">
    <source>
        <dbReference type="ARBA" id="ARBA00022603"/>
    </source>
</evidence>
<evidence type="ECO:0000313" key="4">
    <source>
        <dbReference type="EMBL" id="KKQ49169.1"/>
    </source>
</evidence>
<comment type="caution">
    <text evidence="4">The sequence shown here is derived from an EMBL/GenBank/DDBJ whole genome shotgun (WGS) entry which is preliminary data.</text>
</comment>
<keyword evidence="2" id="KW-0808">Transferase</keyword>
<dbReference type="SUPFAM" id="SSF53335">
    <property type="entry name" value="S-adenosyl-L-methionine-dependent methyltransferases"/>
    <property type="match status" value="1"/>
</dbReference>